<dbReference type="Pfam" id="PF00535">
    <property type="entry name" value="Glycos_transf_2"/>
    <property type="match status" value="1"/>
</dbReference>
<keyword evidence="3" id="KW-1185">Reference proteome</keyword>
<dbReference type="SUPFAM" id="SSF53448">
    <property type="entry name" value="Nucleotide-diphospho-sugar transferases"/>
    <property type="match status" value="1"/>
</dbReference>
<proteinExistence type="predicted"/>
<comment type="caution">
    <text evidence="2">The sequence shown here is derived from an EMBL/GenBank/DDBJ whole genome shotgun (WGS) entry which is preliminary data.</text>
</comment>
<organism evidence="2 3">
    <name type="scientific">Streptomyces varsoviensis</name>
    <dbReference type="NCBI Taxonomy" id="67373"/>
    <lineage>
        <taxon>Bacteria</taxon>
        <taxon>Bacillati</taxon>
        <taxon>Actinomycetota</taxon>
        <taxon>Actinomycetes</taxon>
        <taxon>Kitasatosporales</taxon>
        <taxon>Streptomycetaceae</taxon>
        <taxon>Streptomyces</taxon>
    </lineage>
</organism>
<sequence>MPITVVTITRTRPGLLARAVRSAQGQRPPGGFEHLIVIDDCLDTYRSLRELPEPPANVRWLLAGRGPRDVSGPGRSSRLRNMAVRICRSPWIAFLDDDNEWEADHLASLLECAARTGHRAVHSQSQMVNADGTPYLEERSPWSEDEAEGRAEYARLRAKGVVEPGSCVRRDRLDPLGVPDPVIEVDTGEWLLARELLLEVPFRDSFDARDEAERIGEDDKLAMDLRARREPVSCTGLPTLRYYLGGYSNNFSLSFDSTFSWRE</sequence>
<dbReference type="InterPro" id="IPR029044">
    <property type="entry name" value="Nucleotide-diphossugar_trans"/>
</dbReference>
<dbReference type="Gene3D" id="3.90.550.10">
    <property type="entry name" value="Spore Coat Polysaccharide Biosynthesis Protein SpsA, Chain A"/>
    <property type="match status" value="1"/>
</dbReference>
<protein>
    <recommendedName>
        <fullName evidence="1">Glycosyltransferase 2-like domain-containing protein</fullName>
    </recommendedName>
</protein>
<evidence type="ECO:0000313" key="2">
    <source>
        <dbReference type="EMBL" id="KOG86428.1"/>
    </source>
</evidence>
<gene>
    <name evidence="2" type="ORF">ADK38_31110</name>
</gene>
<dbReference type="EMBL" id="LGUT01002845">
    <property type="protein sequence ID" value="KOG86428.1"/>
    <property type="molecule type" value="Genomic_DNA"/>
</dbReference>
<feature type="domain" description="Glycosyltransferase 2-like" evidence="1">
    <location>
        <begin position="4"/>
        <end position="140"/>
    </location>
</feature>
<dbReference type="Proteomes" id="UP000037020">
    <property type="component" value="Unassembled WGS sequence"/>
</dbReference>
<reference evidence="2 3" key="1">
    <citation type="submission" date="2015-07" db="EMBL/GenBank/DDBJ databases">
        <authorList>
            <person name="Ju K.-S."/>
            <person name="Doroghazi J.R."/>
            <person name="Metcalf W.W."/>
        </authorList>
    </citation>
    <scope>NUCLEOTIDE SEQUENCE [LARGE SCALE GENOMIC DNA]</scope>
    <source>
        <strain evidence="2 3">NRRL B-3589</strain>
    </source>
</reference>
<dbReference type="CDD" id="cd00761">
    <property type="entry name" value="Glyco_tranf_GTA_type"/>
    <property type="match status" value="1"/>
</dbReference>
<accession>A0ABR5IZ80</accession>
<evidence type="ECO:0000259" key="1">
    <source>
        <dbReference type="Pfam" id="PF00535"/>
    </source>
</evidence>
<dbReference type="InterPro" id="IPR001173">
    <property type="entry name" value="Glyco_trans_2-like"/>
</dbReference>
<evidence type="ECO:0000313" key="3">
    <source>
        <dbReference type="Proteomes" id="UP000037020"/>
    </source>
</evidence>
<name>A0ABR5IZ80_9ACTN</name>